<dbReference type="PANTHER" id="PTHR44200:SF1">
    <property type="entry name" value="DNAJ HOMOLOG SUBFAMILY C MEMBER 7"/>
    <property type="match status" value="1"/>
</dbReference>
<dbReference type="RefSeq" id="WP_183405317.1">
    <property type="nucleotide sequence ID" value="NZ_JACHGG010000008.1"/>
</dbReference>
<comment type="caution">
    <text evidence="4">The sequence shown here is derived from an EMBL/GenBank/DDBJ whole genome shotgun (WGS) entry which is preliminary data.</text>
</comment>
<evidence type="ECO:0000256" key="2">
    <source>
        <dbReference type="SAM" id="Phobius"/>
    </source>
</evidence>
<proteinExistence type="predicted"/>
<dbReference type="PROSITE" id="PS50076">
    <property type="entry name" value="DNAJ_2"/>
    <property type="match status" value="1"/>
</dbReference>
<dbReference type="InterPro" id="IPR052758">
    <property type="entry name" value="SRC_co-chaperone"/>
</dbReference>
<evidence type="ECO:0000256" key="1">
    <source>
        <dbReference type="SAM" id="MobiDB-lite"/>
    </source>
</evidence>
<protein>
    <submittedName>
        <fullName evidence="4">Tetratricopeptide (TPR) repeat protein</fullName>
    </submittedName>
</protein>
<keyword evidence="5" id="KW-1185">Reference proteome</keyword>
<dbReference type="InterPro" id="IPR036869">
    <property type="entry name" value="J_dom_sf"/>
</dbReference>
<evidence type="ECO:0000259" key="3">
    <source>
        <dbReference type="PROSITE" id="PS50076"/>
    </source>
</evidence>
<keyword evidence="2" id="KW-0812">Transmembrane</keyword>
<dbReference type="EMBL" id="JACHGG010000008">
    <property type="protein sequence ID" value="MBB6061051.1"/>
    <property type="molecule type" value="Genomic_DNA"/>
</dbReference>
<dbReference type="InterPro" id="IPR018253">
    <property type="entry name" value="DnaJ_domain_CS"/>
</dbReference>
<sequence length="382" mass="43618">MSQNHYQILGVAPTATAREIKLAYKQLAIKYHPDKHQGSALYEDLFKAVAAAYQVLGDANRRAQYDFQLQVAARRAEEARRQQQFRNQGQRVYGVPMPPPAAPVRTRRPAGSFERHYRPRPKQRARFTRRDLRLILLLVGAIALFVLSVRVSMYRITAASNYQRGLAAYARHEWSGAHSFFSEALQFRPDYADALRRRGEIEELFYHNPAAAIADYQAALAQTTQPADRARILLRLSLCYRALQRPDQVEVFAGQALRQDSTLAQAWLLHGEALLFTHRYAAAHRDFAAGLRHAPGEPAYLAARLLLYRGLANYKMHDLRAARADYWQVLTTFPRYGQVYFLLGRIAQQEGNAKEACEFFRRAVVQGYGFAQRVHDEVCPTP</sequence>
<dbReference type="SMART" id="SM00028">
    <property type="entry name" value="TPR"/>
    <property type="match status" value="6"/>
</dbReference>
<reference evidence="4 5" key="1">
    <citation type="submission" date="2020-08" db="EMBL/GenBank/DDBJ databases">
        <title>Genomic Encyclopedia of Type Strains, Phase IV (KMG-IV): sequencing the most valuable type-strain genomes for metagenomic binning, comparative biology and taxonomic classification.</title>
        <authorList>
            <person name="Goeker M."/>
        </authorList>
    </citation>
    <scope>NUCLEOTIDE SEQUENCE [LARGE SCALE GENOMIC DNA]</scope>
    <source>
        <strain evidence="4 5">DSM 26718</strain>
    </source>
</reference>
<accession>A0A7W9T3S0</accession>
<dbReference type="PANTHER" id="PTHR44200">
    <property type="entry name" value="DNAJ HOMOLOG SUBFAMILY C MEMBER 7"/>
    <property type="match status" value="1"/>
</dbReference>
<feature type="compositionally biased region" description="Low complexity" evidence="1">
    <location>
        <begin position="82"/>
        <end position="91"/>
    </location>
</feature>
<evidence type="ECO:0000313" key="4">
    <source>
        <dbReference type="EMBL" id="MBB6061051.1"/>
    </source>
</evidence>
<dbReference type="Pfam" id="PF00226">
    <property type="entry name" value="DnaJ"/>
    <property type="match status" value="1"/>
</dbReference>
<gene>
    <name evidence="4" type="ORF">HNQ93_003929</name>
</gene>
<dbReference type="AlphaFoldDB" id="A0A7W9T3S0"/>
<keyword evidence="2" id="KW-0472">Membrane</keyword>
<feature type="region of interest" description="Disordered" evidence="1">
    <location>
        <begin position="80"/>
        <end position="122"/>
    </location>
</feature>
<evidence type="ECO:0000313" key="5">
    <source>
        <dbReference type="Proteomes" id="UP000532746"/>
    </source>
</evidence>
<dbReference type="SMART" id="SM00271">
    <property type="entry name" value="DnaJ"/>
    <property type="match status" value="1"/>
</dbReference>
<dbReference type="Proteomes" id="UP000532746">
    <property type="component" value="Unassembled WGS sequence"/>
</dbReference>
<keyword evidence="2" id="KW-1133">Transmembrane helix</keyword>
<dbReference type="SUPFAM" id="SSF46565">
    <property type="entry name" value="Chaperone J-domain"/>
    <property type="match status" value="1"/>
</dbReference>
<dbReference type="InterPro" id="IPR001623">
    <property type="entry name" value="DnaJ_domain"/>
</dbReference>
<dbReference type="Gene3D" id="1.10.287.110">
    <property type="entry name" value="DnaJ domain"/>
    <property type="match status" value="1"/>
</dbReference>
<dbReference type="PROSITE" id="PS00636">
    <property type="entry name" value="DNAJ_1"/>
    <property type="match status" value="1"/>
</dbReference>
<feature type="transmembrane region" description="Helical" evidence="2">
    <location>
        <begin position="132"/>
        <end position="153"/>
    </location>
</feature>
<dbReference type="InterPro" id="IPR019734">
    <property type="entry name" value="TPR_rpt"/>
</dbReference>
<dbReference type="InterPro" id="IPR011990">
    <property type="entry name" value="TPR-like_helical_dom_sf"/>
</dbReference>
<dbReference type="CDD" id="cd06257">
    <property type="entry name" value="DnaJ"/>
    <property type="match status" value="1"/>
</dbReference>
<name>A0A7W9T3S0_9BACT</name>
<dbReference type="PRINTS" id="PR00625">
    <property type="entry name" value="JDOMAIN"/>
</dbReference>
<feature type="domain" description="J" evidence="3">
    <location>
        <begin position="4"/>
        <end position="69"/>
    </location>
</feature>
<dbReference type="Gene3D" id="1.25.40.10">
    <property type="entry name" value="Tetratricopeptide repeat domain"/>
    <property type="match status" value="3"/>
</dbReference>
<dbReference type="SUPFAM" id="SSF48452">
    <property type="entry name" value="TPR-like"/>
    <property type="match status" value="1"/>
</dbReference>
<organism evidence="4 5">
    <name type="scientific">Hymenobacter luteus</name>
    <dbReference type="NCBI Taxonomy" id="1411122"/>
    <lineage>
        <taxon>Bacteria</taxon>
        <taxon>Pseudomonadati</taxon>
        <taxon>Bacteroidota</taxon>
        <taxon>Cytophagia</taxon>
        <taxon>Cytophagales</taxon>
        <taxon>Hymenobacteraceae</taxon>
        <taxon>Hymenobacter</taxon>
    </lineage>
</organism>